<dbReference type="Proteomes" id="UP001445335">
    <property type="component" value="Unassembled WGS sequence"/>
</dbReference>
<protein>
    <recommendedName>
        <fullName evidence="4">Arrestin C-terminal-like domain-containing protein</fullName>
    </recommendedName>
</protein>
<organism evidence="2 3">
    <name type="scientific">Elliptochloris bilobata</name>
    <dbReference type="NCBI Taxonomy" id="381761"/>
    <lineage>
        <taxon>Eukaryota</taxon>
        <taxon>Viridiplantae</taxon>
        <taxon>Chlorophyta</taxon>
        <taxon>core chlorophytes</taxon>
        <taxon>Trebouxiophyceae</taxon>
        <taxon>Trebouxiophyceae incertae sedis</taxon>
        <taxon>Elliptochloris clade</taxon>
        <taxon>Elliptochloris</taxon>
    </lineage>
</organism>
<sequence>MSPLALSLNLSRGAYRPGDSITATLEVRNAAGQGALELYAVVLELLGTERVDRSWVSAAYQADLPPQEKDGRREVREVLRSPAVRLAQDSRLSPGETRFWLRRAKLPEVLPPSFKGVSTRYAYMLQATAHFKAPHAGPGLPQAPAGTPVPTAAGFRDQPGDVEALPSPTASEQSMASAAGTLLGGPNATGRIAMANGLPGGAPGWGWGFGSYSANLPVAAAAAAAAGASDGEARPAGGAGAGGLGWREAATRVPVHLWPPWDASERRGASTGIVAAGEDAETPMIMYTLGVPQRDLAVQCQEWYPGGAVSGLDLAHARRSASLKASSGSWQGGFLPSFSSMHAPSSAAPPSTASEAAGDTEASGGDGGGDATAGNSLRTAASGGSTTLSRQGSAASPQATPEASLRSYNLRMGDSALVRVALHAPPDVPLALGALLAGTLDFRSSQEAAAADPASPRCVQVAVLLETEECVHERWRTTPPARAHAAAIRKVWGEHAEVTADLVLSHFLFSLPLDAPPSFATQLVSLRWLLRFELTTSVAVPAGGWLSGGTRAPEKISWALPILVRPPSGA</sequence>
<evidence type="ECO:0008006" key="4">
    <source>
        <dbReference type="Google" id="ProtNLM"/>
    </source>
</evidence>
<dbReference type="AlphaFoldDB" id="A0AAW1R0M5"/>
<dbReference type="InterPro" id="IPR014848">
    <property type="entry name" value="Rgp1"/>
</dbReference>
<keyword evidence="3" id="KW-1185">Reference proteome</keyword>
<evidence type="ECO:0000256" key="1">
    <source>
        <dbReference type="SAM" id="MobiDB-lite"/>
    </source>
</evidence>
<evidence type="ECO:0000313" key="3">
    <source>
        <dbReference type="Proteomes" id="UP001445335"/>
    </source>
</evidence>
<feature type="compositionally biased region" description="Low complexity" evidence="1">
    <location>
        <begin position="341"/>
        <end position="363"/>
    </location>
</feature>
<evidence type="ECO:0000313" key="2">
    <source>
        <dbReference type="EMBL" id="KAK9827403.1"/>
    </source>
</evidence>
<name>A0AAW1R0M5_9CHLO</name>
<accession>A0AAW1R0M5</accession>
<proteinExistence type="predicted"/>
<dbReference type="PANTHER" id="PTHR12507">
    <property type="entry name" value="REDUCED GROWTH PHENOTYPE 1 RGP1, YEAST -RELATED"/>
    <property type="match status" value="1"/>
</dbReference>
<dbReference type="Pfam" id="PF08737">
    <property type="entry name" value="Rgp1"/>
    <property type="match status" value="1"/>
</dbReference>
<comment type="caution">
    <text evidence="2">The sequence shown here is derived from an EMBL/GenBank/DDBJ whole genome shotgun (WGS) entry which is preliminary data.</text>
</comment>
<feature type="region of interest" description="Disordered" evidence="1">
    <location>
        <begin position="341"/>
        <end position="402"/>
    </location>
</feature>
<feature type="compositionally biased region" description="Polar residues" evidence="1">
    <location>
        <begin position="375"/>
        <end position="401"/>
    </location>
</feature>
<reference evidence="2 3" key="1">
    <citation type="journal article" date="2024" name="Nat. Commun.">
        <title>Phylogenomics reveals the evolutionary origins of lichenization in chlorophyte algae.</title>
        <authorList>
            <person name="Puginier C."/>
            <person name="Libourel C."/>
            <person name="Otte J."/>
            <person name="Skaloud P."/>
            <person name="Haon M."/>
            <person name="Grisel S."/>
            <person name="Petersen M."/>
            <person name="Berrin J.G."/>
            <person name="Delaux P.M."/>
            <person name="Dal Grande F."/>
            <person name="Keller J."/>
        </authorList>
    </citation>
    <scope>NUCLEOTIDE SEQUENCE [LARGE SCALE GENOMIC DNA]</scope>
    <source>
        <strain evidence="2 3">SAG 245.80</strain>
    </source>
</reference>
<gene>
    <name evidence="2" type="ORF">WJX81_008568</name>
</gene>
<dbReference type="EMBL" id="JALJOU010000058">
    <property type="protein sequence ID" value="KAK9827403.1"/>
    <property type="molecule type" value="Genomic_DNA"/>
</dbReference>